<dbReference type="GO" id="GO:0004721">
    <property type="term" value="F:phosphoprotein phosphatase activity"/>
    <property type="evidence" value="ECO:0007669"/>
    <property type="project" value="InterPro"/>
</dbReference>
<accession>A0AAU8J6Y1</accession>
<dbReference type="RefSeq" id="WP_353947418.1">
    <property type="nucleotide sequence ID" value="NZ_CP159535.1"/>
</dbReference>
<evidence type="ECO:0000313" key="2">
    <source>
        <dbReference type="EMBL" id="XCJ76009.1"/>
    </source>
</evidence>
<gene>
    <name evidence="2" type="ORF">ABII15_38945</name>
</gene>
<dbReference type="Pfam" id="PF13350">
    <property type="entry name" value="Y_phosphatase3"/>
    <property type="match status" value="1"/>
</dbReference>
<dbReference type="InterPro" id="IPR029021">
    <property type="entry name" value="Prot-tyrosine_phosphatase-like"/>
</dbReference>
<protein>
    <submittedName>
        <fullName evidence="2">Tyrosine-protein phosphatase</fullName>
    </submittedName>
</protein>
<evidence type="ECO:0000256" key="1">
    <source>
        <dbReference type="SAM" id="MobiDB-lite"/>
    </source>
</evidence>
<feature type="region of interest" description="Disordered" evidence="1">
    <location>
        <begin position="1"/>
        <end position="24"/>
    </location>
</feature>
<dbReference type="EMBL" id="CP159535">
    <property type="protein sequence ID" value="XCJ76009.1"/>
    <property type="molecule type" value="Genomic_DNA"/>
</dbReference>
<keyword evidence="2" id="KW-0614">Plasmid</keyword>
<dbReference type="Gene3D" id="3.90.190.10">
    <property type="entry name" value="Protein tyrosine phosphatase superfamily"/>
    <property type="match status" value="1"/>
</dbReference>
<dbReference type="KEGG" id="stac:ABII15_38945"/>
<organism evidence="2">
    <name type="scientific">Streptomyces tabacisoli</name>
    <dbReference type="NCBI Taxonomy" id="3156398"/>
    <lineage>
        <taxon>Bacteria</taxon>
        <taxon>Bacillati</taxon>
        <taxon>Actinomycetota</taxon>
        <taxon>Actinomycetes</taxon>
        <taxon>Kitasatosporales</taxon>
        <taxon>Streptomycetaceae</taxon>
        <taxon>Streptomyces</taxon>
    </lineage>
</organism>
<proteinExistence type="predicted"/>
<reference evidence="2" key="1">
    <citation type="submission" date="2024-06" db="EMBL/GenBank/DDBJ databases">
        <title>Streptomyces sp. strain HUAS MG91 genome sequences.</title>
        <authorList>
            <person name="Mo P."/>
        </authorList>
    </citation>
    <scope>NUCLEOTIDE SEQUENCE</scope>
    <source>
        <strain evidence="2">HUAS MG91</strain>
        <plasmid evidence="2">punmamed1</plasmid>
    </source>
</reference>
<sequence length="271" mass="29797">MTRRWGAGEPRVPASREDDPYLSSYLNTRDIGGIRTSPGEETAPGTVFRTAAMGHALPDLVLNLAREIEQGSSANTREKVHFLDLRSPSEVNEKPAPRDTVTVHRIPLRDPDARHVPPPARGPEHFAQQYVRMLPDAGRAVATLLDIVAADTGPVVVGCRLGKDRTGLVILLLLRLLGVPDHDNREEFGRTGRALARRRDWLDGYAARRGETPAEVLRRCALPPGVPQHVLDVLRLRAARDTPAPALWPAVDAALLRRARARLTRPKGELA</sequence>
<dbReference type="SUPFAM" id="SSF52799">
    <property type="entry name" value="(Phosphotyrosine protein) phosphatases II"/>
    <property type="match status" value="1"/>
</dbReference>
<name>A0AAU8J6Y1_9ACTN</name>
<geneLocation type="plasmid" evidence="2">
    <name>punmamed1</name>
</geneLocation>
<dbReference type="AlphaFoldDB" id="A0AAU8J6Y1"/>
<dbReference type="InterPro" id="IPR026893">
    <property type="entry name" value="Tyr/Ser_Pase_IphP-type"/>
</dbReference>